<dbReference type="GO" id="GO:0000166">
    <property type="term" value="F:nucleotide binding"/>
    <property type="evidence" value="ECO:0007669"/>
    <property type="project" value="InterPro"/>
</dbReference>
<evidence type="ECO:0000256" key="2">
    <source>
        <dbReference type="ARBA" id="ARBA00012417"/>
    </source>
</evidence>
<evidence type="ECO:0000256" key="3">
    <source>
        <dbReference type="ARBA" id="ARBA00022679"/>
    </source>
</evidence>
<dbReference type="PANTHER" id="PTHR31511:SF12">
    <property type="entry name" value="RHO TERMINATION FACTOR N-TERMINAL DOMAIN-CONTAINING PROTEIN"/>
    <property type="match status" value="1"/>
</dbReference>
<protein>
    <recommendedName>
        <fullName evidence="2">DNA-directed DNA polymerase</fullName>
        <ecNumber evidence="2">2.7.7.7</ecNumber>
    </recommendedName>
</protein>
<evidence type="ECO:0000256" key="5">
    <source>
        <dbReference type="ARBA" id="ARBA00022705"/>
    </source>
</evidence>
<dbReference type="Proteomes" id="UP000078492">
    <property type="component" value="Unassembled WGS sequence"/>
</dbReference>
<evidence type="ECO:0000256" key="4">
    <source>
        <dbReference type="ARBA" id="ARBA00022695"/>
    </source>
</evidence>
<sequence length="522" mass="61221">MENRERVERELLEQCGQVATLVECFAWLQQATSCLRTSRLVSSQLGRKNKKFFSDCEKLQTHEVDCQKINNCTIRLPSENDRWLQFGNYCNQERVPFIVYTGRYRGPTHSNCNLNYKNSLYIPIVFHNLSGYDAHIIIKEIATVYEGQVDVLPITKEKYISFTKHVDRTKDKNENFQKNCIKLRFINSFKFLSTSLDKLASFLSRDKLKIIRSKFSTLSDEEFELLTRKGVFPYDYIDCVDKLNERCFPPCESFYSSLMGDTVSENDYAHTANVWERFSIRTLGEYCDLYLKTGVLLLADIFENFRERCVASYGLDPAHYYTLPGFTWDAMLKYTRVRFELLIDIDMIMFIERGIRGGLSQCSGRYAQANNKYTCSYDSSKLSSYSTHYDINNLYGWAMCQPLPYVEFRWVKDVTNFDASAIAPDLPTGYILEVDLEYPQHLHDQHIDLPFFPTRDKPPGKREDLRVTKIHRILQFTQSPWLCDYIELNTQFRTRAKNDFEKNLYKVINNAVFGKTMENVRN</sequence>
<keyword evidence="6" id="KW-0239">DNA-directed DNA polymerase</keyword>
<dbReference type="EMBL" id="KQ981071">
    <property type="protein sequence ID" value="KYN09824.1"/>
    <property type="molecule type" value="Genomic_DNA"/>
</dbReference>
<keyword evidence="3" id="KW-0808">Transferase</keyword>
<evidence type="ECO:0000256" key="7">
    <source>
        <dbReference type="ARBA" id="ARBA00023125"/>
    </source>
</evidence>
<organism evidence="10 11">
    <name type="scientific">Trachymyrmex cornetzi</name>
    <dbReference type="NCBI Taxonomy" id="471704"/>
    <lineage>
        <taxon>Eukaryota</taxon>
        <taxon>Metazoa</taxon>
        <taxon>Ecdysozoa</taxon>
        <taxon>Arthropoda</taxon>
        <taxon>Hexapoda</taxon>
        <taxon>Insecta</taxon>
        <taxon>Pterygota</taxon>
        <taxon>Neoptera</taxon>
        <taxon>Endopterygota</taxon>
        <taxon>Hymenoptera</taxon>
        <taxon>Apocrita</taxon>
        <taxon>Aculeata</taxon>
        <taxon>Formicoidea</taxon>
        <taxon>Formicidae</taxon>
        <taxon>Myrmicinae</taxon>
        <taxon>Trachymyrmex</taxon>
    </lineage>
</organism>
<name>A0A151ISL5_9HYME</name>
<keyword evidence="4" id="KW-0548">Nucleotidyltransferase</keyword>
<dbReference type="AlphaFoldDB" id="A0A151ISL5"/>
<dbReference type="GO" id="GO:0003887">
    <property type="term" value="F:DNA-directed DNA polymerase activity"/>
    <property type="evidence" value="ECO:0007669"/>
    <property type="project" value="UniProtKB-KW"/>
</dbReference>
<dbReference type="SUPFAM" id="SSF56672">
    <property type="entry name" value="DNA/RNA polymerases"/>
    <property type="match status" value="1"/>
</dbReference>
<evidence type="ECO:0000313" key="11">
    <source>
        <dbReference type="Proteomes" id="UP000078492"/>
    </source>
</evidence>
<dbReference type="GO" id="GO:0042575">
    <property type="term" value="C:DNA polymerase complex"/>
    <property type="evidence" value="ECO:0007669"/>
    <property type="project" value="UniProtKB-ARBA"/>
</dbReference>
<dbReference type="InterPro" id="IPR036397">
    <property type="entry name" value="RNaseH_sf"/>
</dbReference>
<keyword evidence="5" id="KW-0235">DNA replication</keyword>
<keyword evidence="7" id="KW-0238">DNA-binding</keyword>
<dbReference type="GO" id="GO:0003677">
    <property type="term" value="F:DNA binding"/>
    <property type="evidence" value="ECO:0007669"/>
    <property type="project" value="UniProtKB-KW"/>
</dbReference>
<dbReference type="InterPro" id="IPR043502">
    <property type="entry name" value="DNA/RNA_pol_sf"/>
</dbReference>
<evidence type="ECO:0000313" key="10">
    <source>
        <dbReference type="EMBL" id="KYN09824.1"/>
    </source>
</evidence>
<evidence type="ECO:0000256" key="6">
    <source>
        <dbReference type="ARBA" id="ARBA00022932"/>
    </source>
</evidence>
<dbReference type="GO" id="GO:0006260">
    <property type="term" value="P:DNA replication"/>
    <property type="evidence" value="ECO:0007669"/>
    <property type="project" value="UniProtKB-KW"/>
</dbReference>
<proteinExistence type="inferred from homology"/>
<evidence type="ECO:0000256" key="1">
    <source>
        <dbReference type="ARBA" id="ARBA00005755"/>
    </source>
</evidence>
<evidence type="ECO:0000259" key="9">
    <source>
        <dbReference type="Pfam" id="PF03175"/>
    </source>
</evidence>
<dbReference type="Gene3D" id="3.30.420.10">
    <property type="entry name" value="Ribonuclease H-like superfamily/Ribonuclease H"/>
    <property type="match status" value="1"/>
</dbReference>
<comment type="catalytic activity">
    <reaction evidence="8">
        <text>DNA(n) + a 2'-deoxyribonucleoside 5'-triphosphate = DNA(n+1) + diphosphate</text>
        <dbReference type="Rhea" id="RHEA:22508"/>
        <dbReference type="Rhea" id="RHEA-COMP:17339"/>
        <dbReference type="Rhea" id="RHEA-COMP:17340"/>
        <dbReference type="ChEBI" id="CHEBI:33019"/>
        <dbReference type="ChEBI" id="CHEBI:61560"/>
        <dbReference type="ChEBI" id="CHEBI:173112"/>
        <dbReference type="EC" id="2.7.7.7"/>
    </reaction>
</comment>
<dbReference type="EC" id="2.7.7.7" evidence="2"/>
<gene>
    <name evidence="10" type="ORF">ALC57_18077</name>
</gene>
<reference evidence="10 11" key="1">
    <citation type="submission" date="2015-09" db="EMBL/GenBank/DDBJ databases">
        <title>Trachymyrmex cornetzi WGS genome.</title>
        <authorList>
            <person name="Nygaard S."/>
            <person name="Hu H."/>
            <person name="Boomsma J."/>
            <person name="Zhang G."/>
        </authorList>
    </citation>
    <scope>NUCLEOTIDE SEQUENCE [LARGE SCALE GENOMIC DNA]</scope>
    <source>
        <strain evidence="10">Tcor2-1</strain>
        <tissue evidence="10">Whole body</tissue>
    </source>
</reference>
<feature type="domain" description="DNA-directed DNA polymerase family B mitochondria/virus" evidence="9">
    <location>
        <begin position="123"/>
        <end position="455"/>
    </location>
</feature>
<dbReference type="SUPFAM" id="SSF53098">
    <property type="entry name" value="Ribonuclease H-like"/>
    <property type="match status" value="1"/>
</dbReference>
<dbReference type="InterPro" id="IPR012337">
    <property type="entry name" value="RNaseH-like_sf"/>
</dbReference>
<dbReference type="Pfam" id="PF03175">
    <property type="entry name" value="DNA_pol_B_2"/>
    <property type="match status" value="1"/>
</dbReference>
<accession>A0A151ISL5</accession>
<dbReference type="InterPro" id="IPR004868">
    <property type="entry name" value="DNA-dir_DNA_pol_B_mt/vir"/>
</dbReference>
<dbReference type="STRING" id="471704.A0A151ISL5"/>
<keyword evidence="11" id="KW-1185">Reference proteome</keyword>
<evidence type="ECO:0000256" key="8">
    <source>
        <dbReference type="ARBA" id="ARBA00049244"/>
    </source>
</evidence>
<comment type="similarity">
    <text evidence="1">Belongs to the DNA polymerase type-B family.</text>
</comment>
<dbReference type="PANTHER" id="PTHR31511">
    <property type="entry name" value="PROTEIN CBG23764"/>
    <property type="match status" value="1"/>
</dbReference>